<proteinExistence type="predicted"/>
<gene>
    <name evidence="1" type="ORF">M0M57_13350</name>
</gene>
<accession>A0ABY4KCT3</accession>
<reference evidence="1" key="1">
    <citation type="submission" date="2022-04" db="EMBL/GenBank/DDBJ databases">
        <title>Consumption of N2O by Flavobacterium azooxidireducens sp. nov. isolated from Decomposing Leaf Litter of Phragmites australis (Cav.).</title>
        <authorList>
            <person name="Behrendt U."/>
            <person name="Spanner T."/>
            <person name="Augustin J."/>
            <person name="Horn M.A."/>
            <person name="Kolb S."/>
            <person name="Ulrich A."/>
        </authorList>
    </citation>
    <scope>NUCLEOTIDE SEQUENCE</scope>
    <source>
        <strain evidence="1">IGB 4-14</strain>
    </source>
</reference>
<keyword evidence="2" id="KW-1185">Reference proteome</keyword>
<protein>
    <recommendedName>
        <fullName evidence="3">Outer membrane protein beta-barrel domain-containing protein</fullName>
    </recommendedName>
</protein>
<evidence type="ECO:0000313" key="1">
    <source>
        <dbReference type="EMBL" id="UPQ78602.1"/>
    </source>
</evidence>
<dbReference type="EMBL" id="CP096205">
    <property type="protein sequence ID" value="UPQ78602.1"/>
    <property type="molecule type" value="Genomic_DNA"/>
</dbReference>
<dbReference type="RefSeq" id="WP_248433529.1">
    <property type="nucleotide sequence ID" value="NZ_CP096205.1"/>
</dbReference>
<dbReference type="Proteomes" id="UP000830583">
    <property type="component" value="Chromosome"/>
</dbReference>
<name>A0ABY4KCT3_9FLAO</name>
<evidence type="ECO:0008006" key="3">
    <source>
        <dbReference type="Google" id="ProtNLM"/>
    </source>
</evidence>
<organism evidence="1 2">
    <name type="scientific">Flavobacterium azooxidireducens</name>
    <dbReference type="NCBI Taxonomy" id="1871076"/>
    <lineage>
        <taxon>Bacteria</taxon>
        <taxon>Pseudomonadati</taxon>
        <taxon>Bacteroidota</taxon>
        <taxon>Flavobacteriia</taxon>
        <taxon>Flavobacteriales</taxon>
        <taxon>Flavobacteriaceae</taxon>
        <taxon>Flavobacterium</taxon>
    </lineage>
</organism>
<evidence type="ECO:0000313" key="2">
    <source>
        <dbReference type="Proteomes" id="UP000830583"/>
    </source>
</evidence>
<sequence length="184" mass="21014">MKRIFMLFLLFNFAFGYSQSQKFKIEYINMSSLSITKNKESYFSNYSKDSIKTFDGLSFDLNTIHGIKFFGHVALSVGMSLDWNINKSFLSTPYIVDLRVFSSKNSDNSLFAYLQTGQNIKWSDSFNGNGTSSKLGVGAIFKYDENLSLFIDLYKKSKQVHIEKLRENGYYNISGFGISVGVIF</sequence>